<comment type="caution">
    <text evidence="1">The sequence shown here is derived from an EMBL/GenBank/DDBJ whole genome shotgun (WGS) entry which is preliminary data.</text>
</comment>
<organism evidence="1 2">
    <name type="scientific">Filobasidium floriforme</name>
    <dbReference type="NCBI Taxonomy" id="5210"/>
    <lineage>
        <taxon>Eukaryota</taxon>
        <taxon>Fungi</taxon>
        <taxon>Dikarya</taxon>
        <taxon>Basidiomycota</taxon>
        <taxon>Agaricomycotina</taxon>
        <taxon>Tremellomycetes</taxon>
        <taxon>Filobasidiales</taxon>
        <taxon>Filobasidiaceae</taxon>
        <taxon>Filobasidium</taxon>
    </lineage>
</organism>
<dbReference type="Gene3D" id="3.80.10.10">
    <property type="entry name" value="Ribonuclease Inhibitor"/>
    <property type="match status" value="1"/>
</dbReference>
<dbReference type="Proteomes" id="UP000812966">
    <property type="component" value="Unassembled WGS sequence"/>
</dbReference>
<name>A0A8K0JIW8_9TREE</name>
<dbReference type="SUPFAM" id="SSF52047">
    <property type="entry name" value="RNI-like"/>
    <property type="match status" value="1"/>
</dbReference>
<evidence type="ECO:0008006" key="3">
    <source>
        <dbReference type="Google" id="ProtNLM"/>
    </source>
</evidence>
<gene>
    <name evidence="1" type="ORF">FFLO_04728</name>
</gene>
<dbReference type="AlphaFoldDB" id="A0A8K0JIW8"/>
<evidence type="ECO:0000313" key="1">
    <source>
        <dbReference type="EMBL" id="KAG7530905.1"/>
    </source>
</evidence>
<accession>A0A8K0JIW8</accession>
<sequence length="541" mass="62579">MSSNLALPVEIYLPILEYIDDLATLAALCGVDRGFLDLARRKLYKYVWVRPWEAAPERKFDGLFSTLSQSTEIAALVERLDVIYYPLASRNDWPTICNQALSNLKSLTSLTWTRDRSLGYEHLETLASLDRLTKLEINGNRLDLKQLTALQKLRDIREFKMHMPDSFLITALPGILKIWHDYGAPLESFEIITRDARYIDDRLMIDLAPYLRKLKVFKLFGCRHVTPRGYFAVLREAGATLEELGLEGVTHGDDEDQLDEDLYLERESAKTVGIRLPNLKRLFVSETVFLRLLQPDDSRREQLYVERALARHGPNGLNLASIERDDRNLSQLGGTSFLPERLEWLLLSRERDSREYHRSVEASGRLSNIAQLWPEGLERLWLSHLIVDFRDLDLIAEKLPGLESLMIRLPPTKYPPQRIAKFLQKLPRLRVFHLQIAPETQTMSNDTLFSLEDMQLIAREAGPRLAQIGFFNRIFMVKRKKTSTTEAVEERPKAWARIDPPEDESNGSSKVQVMVEHEEVYLEPWQRGSLSVPEIFQVWRV</sequence>
<protein>
    <recommendedName>
        <fullName evidence="3">F-box domain-containing protein</fullName>
    </recommendedName>
</protein>
<dbReference type="InterPro" id="IPR032675">
    <property type="entry name" value="LRR_dom_sf"/>
</dbReference>
<evidence type="ECO:0000313" key="2">
    <source>
        <dbReference type="Proteomes" id="UP000812966"/>
    </source>
</evidence>
<keyword evidence="2" id="KW-1185">Reference proteome</keyword>
<dbReference type="EMBL" id="JABELV010000105">
    <property type="protein sequence ID" value="KAG7530905.1"/>
    <property type="molecule type" value="Genomic_DNA"/>
</dbReference>
<proteinExistence type="predicted"/>
<reference evidence="1" key="1">
    <citation type="submission" date="2020-04" db="EMBL/GenBank/DDBJ databases">
        <title>Analysis of mating type loci in Filobasidium floriforme.</title>
        <authorList>
            <person name="Nowrousian M."/>
        </authorList>
    </citation>
    <scope>NUCLEOTIDE SEQUENCE</scope>
    <source>
        <strain evidence="1">CBS 6242</strain>
    </source>
</reference>